<evidence type="ECO:0000313" key="4">
    <source>
        <dbReference type="Proteomes" id="UP001596028"/>
    </source>
</evidence>
<dbReference type="Proteomes" id="UP001596028">
    <property type="component" value="Unassembled WGS sequence"/>
</dbReference>
<organism evidence="3 4">
    <name type="scientific">Cohnella hongkongensis</name>
    <dbReference type="NCBI Taxonomy" id="178337"/>
    <lineage>
        <taxon>Bacteria</taxon>
        <taxon>Bacillati</taxon>
        <taxon>Bacillota</taxon>
        <taxon>Bacilli</taxon>
        <taxon>Bacillales</taxon>
        <taxon>Paenibacillaceae</taxon>
        <taxon>Cohnella</taxon>
    </lineage>
</organism>
<evidence type="ECO:0000313" key="3">
    <source>
        <dbReference type="EMBL" id="MFC4601718.1"/>
    </source>
</evidence>
<reference evidence="4" key="1">
    <citation type="journal article" date="2019" name="Int. J. Syst. Evol. Microbiol.">
        <title>The Global Catalogue of Microorganisms (GCM) 10K type strain sequencing project: providing services to taxonomists for standard genome sequencing and annotation.</title>
        <authorList>
            <consortium name="The Broad Institute Genomics Platform"/>
            <consortium name="The Broad Institute Genome Sequencing Center for Infectious Disease"/>
            <person name="Wu L."/>
            <person name="Ma J."/>
        </authorList>
    </citation>
    <scope>NUCLEOTIDE SEQUENCE [LARGE SCALE GENOMIC DNA]</scope>
    <source>
        <strain evidence="4">CCUG 49571</strain>
    </source>
</reference>
<name>A0ABV9FKW8_9BACL</name>
<feature type="signal peptide" evidence="2">
    <location>
        <begin position="1"/>
        <end position="21"/>
    </location>
</feature>
<proteinExistence type="predicted"/>
<feature type="chain" id="PRO_5046202642" evidence="2">
    <location>
        <begin position="22"/>
        <end position="344"/>
    </location>
</feature>
<keyword evidence="2" id="KW-0732">Signal</keyword>
<gene>
    <name evidence="3" type="ORF">ACFO3S_26000</name>
</gene>
<dbReference type="PROSITE" id="PS51257">
    <property type="entry name" value="PROKAR_LIPOPROTEIN"/>
    <property type="match status" value="1"/>
</dbReference>
<sequence length="344" mass="37690">MTKNHRAKIAASILVLSLALAACGSKNNGPDAPPSTPSPTSSPADTAPEPTESASATPSPGSDELIAEHYRQMTLAGAPAQEVYGELKKSIEQVQPAQADELIRTLKQYYEEDLPKTQKAFEVSEVQQALYELDWPITEKEVAKLADEDVRELVEDTIAGGYKVETAEGQYFPVVDYGRLLAYGDQVTIAMKAYLDLMARESDVPAAKDAALVISWDELASRVLAAESYIVTFPDTPEREQVEISFLRYLSIYFMGMSNTPNFDDETFAILPELKTQYEQMASSHGGTIAGQLAQEFLSILEESNGQLFVQGENGEQKDVPAVRQFLDKLQDEALAKLPAAKNN</sequence>
<dbReference type="RefSeq" id="WP_378102155.1">
    <property type="nucleotide sequence ID" value="NZ_JBHSEP010000029.1"/>
</dbReference>
<protein>
    <submittedName>
        <fullName evidence="3">Uncharacterized protein</fullName>
    </submittedName>
</protein>
<dbReference type="EMBL" id="JBHSEP010000029">
    <property type="protein sequence ID" value="MFC4601718.1"/>
    <property type="molecule type" value="Genomic_DNA"/>
</dbReference>
<keyword evidence="4" id="KW-1185">Reference proteome</keyword>
<comment type="caution">
    <text evidence="3">The sequence shown here is derived from an EMBL/GenBank/DDBJ whole genome shotgun (WGS) entry which is preliminary data.</text>
</comment>
<feature type="region of interest" description="Disordered" evidence="1">
    <location>
        <begin position="25"/>
        <end position="63"/>
    </location>
</feature>
<feature type="compositionally biased region" description="Low complexity" evidence="1">
    <location>
        <begin position="38"/>
        <end position="51"/>
    </location>
</feature>
<accession>A0ABV9FKW8</accession>
<evidence type="ECO:0000256" key="2">
    <source>
        <dbReference type="SAM" id="SignalP"/>
    </source>
</evidence>
<evidence type="ECO:0000256" key="1">
    <source>
        <dbReference type="SAM" id="MobiDB-lite"/>
    </source>
</evidence>